<feature type="compositionally biased region" description="Low complexity" evidence="6">
    <location>
        <begin position="623"/>
        <end position="639"/>
    </location>
</feature>
<dbReference type="InterPro" id="IPR016024">
    <property type="entry name" value="ARM-type_fold"/>
</dbReference>
<gene>
    <name evidence="7" type="ORF">QR98_0060320</name>
</gene>
<dbReference type="Pfam" id="PF02847">
    <property type="entry name" value="MA3"/>
    <property type="match status" value="1"/>
</dbReference>
<sequence length="958" mass="110382">MDNCDAKPNDSVASNETLSNPIDSHESKMSSIVQSNEGDKILEVSASAMADTSSSIEVPANDDAGYDSTGDDSISSKSNELKNKNALEMSPNDIAEYIEKDFKYHRDFLISLREKASKFALSNSNQDNLKDIIRKNNPSSSSDSLLPNFVKNRSQNDQFRKLSQIQPYSRRLSQPMRNFPDPKPRKIASTSLNENDWRPGKSTATNPQEIETENLLKNVRSILNKLTPQNYQTLLDQFRNLKIDSKDRLLKVIELIFEKAVREPAFVAQYAGFCSELLHINVMENETQVEFRVLLIERCQNTFYEEMYSDVQEMTKQAEETDDPILKKELLEKLDDEKRISRKRSVGNIKLIAELYKLNILSYKIMFQCFDHLLANPHDDYIECLCALITNIGKALTDTLSSRLNEMNKINAIFNRLTKIHNHETEIKVSPRIRFMILDLLDLRKNSWVPRRKVEGPKTIAQVHEDMEMQQRLKNESLNDLKKKKTQGGPQQMDEWQQVNNVKRKTHYSSVISKNLNLNILKDFSGNANRTSNNDTFSMFKAGSHGGSTSNSQSRSSSTNYDNKNQVFSSQNISNKSQRVFHDSLNSKNSFNRRDERKISDVSSQPMNRRNDIQSDSRSGSTNSLRSVLSNVPSSPPSISEEEFQEKIQKTVNDYLEMPIFSDIIESVNSYCSKSKYIDFIAGTLVYSIEKTSQKFNPRKRWGEFLGQFFLLQSCENADIFESLKNVYAQYEDIRLDVPKFFELIGETLSHALLTVHKNDKSRKDIFKTIAKSYNEITGNECTLFREALLGPIKEEEKSLYEELSSLFHSQSNSNADQFNKLNEFIKNFLVRNDLQEFVNEIEKNYSDSTDLENFKRALFYKLLDVSLESCQHDNSDSIHHNLSKIFNIIKQFVKSNKDQLLFLIECSTFWNNLNRPSTLLQDIFNYLLQTHLIAEDAFKSWSKDKRVTTISIANRTT</sequence>
<dbReference type="VEuPathDB" id="VectorBase:SSCA009828"/>
<proteinExistence type="inferred from homology"/>
<dbReference type="PROSITE" id="PS51363">
    <property type="entry name" value="W2"/>
    <property type="match status" value="1"/>
</dbReference>
<evidence type="ECO:0000256" key="1">
    <source>
        <dbReference type="ARBA" id="ARBA00005775"/>
    </source>
</evidence>
<dbReference type="OrthoDB" id="6516403at2759"/>
<dbReference type="GO" id="GO:0016281">
    <property type="term" value="C:eukaryotic translation initiation factor 4F complex"/>
    <property type="evidence" value="ECO:0007669"/>
    <property type="project" value="TreeGrafter"/>
</dbReference>
<keyword evidence="4" id="KW-0810">Translation regulation</keyword>
<dbReference type="PANTHER" id="PTHR23253">
    <property type="entry name" value="EUKARYOTIC TRANSLATION INITIATION FACTOR 4 GAMMA"/>
    <property type="match status" value="1"/>
</dbReference>
<dbReference type="Pfam" id="PF02854">
    <property type="entry name" value="MIF4G"/>
    <property type="match status" value="1"/>
</dbReference>
<dbReference type="PROSITE" id="PS51366">
    <property type="entry name" value="MI"/>
    <property type="match status" value="1"/>
</dbReference>
<feature type="compositionally biased region" description="Polar residues" evidence="6">
    <location>
        <begin position="151"/>
        <end position="176"/>
    </location>
</feature>
<dbReference type="Gene3D" id="1.25.40.180">
    <property type="match status" value="3"/>
</dbReference>
<dbReference type="GO" id="GO:0003743">
    <property type="term" value="F:translation initiation factor activity"/>
    <property type="evidence" value="ECO:0007669"/>
    <property type="project" value="UniProtKB-KW"/>
</dbReference>
<dbReference type="InterPro" id="IPR003307">
    <property type="entry name" value="W2_domain"/>
</dbReference>
<dbReference type="Proteomes" id="UP000616769">
    <property type="component" value="Unassembled WGS sequence"/>
</dbReference>
<evidence type="ECO:0000313" key="7">
    <source>
        <dbReference type="EMBL" id="KPM07535.1"/>
    </source>
</evidence>
<evidence type="ECO:0000256" key="2">
    <source>
        <dbReference type="ARBA" id="ARBA00022540"/>
    </source>
</evidence>
<dbReference type="InterPro" id="IPR003891">
    <property type="entry name" value="Initiation_fac_eIF4g_MI"/>
</dbReference>
<dbReference type="PANTHER" id="PTHR23253:SF78">
    <property type="entry name" value="EUKARYOTIC TRANSLATION INITIATION FACTOR 4G1, ISOFORM B-RELATED"/>
    <property type="match status" value="1"/>
</dbReference>
<keyword evidence="2 7" id="KW-0396">Initiation factor</keyword>
<dbReference type="GO" id="GO:0003729">
    <property type="term" value="F:mRNA binding"/>
    <property type="evidence" value="ECO:0007669"/>
    <property type="project" value="TreeGrafter"/>
</dbReference>
<feature type="compositionally biased region" description="Polar residues" evidence="6">
    <location>
        <begin position="11"/>
        <end position="22"/>
    </location>
</feature>
<feature type="region of interest" description="Disordered" evidence="6">
    <location>
        <begin position="535"/>
        <end position="642"/>
    </location>
</feature>
<feature type="region of interest" description="Disordered" evidence="6">
    <location>
        <begin position="1"/>
        <end position="84"/>
    </location>
</feature>
<organism evidence="7 8">
    <name type="scientific">Sarcoptes scabiei</name>
    <name type="common">Itch mite</name>
    <name type="synonym">Acarus scabiei</name>
    <dbReference type="NCBI Taxonomy" id="52283"/>
    <lineage>
        <taxon>Eukaryota</taxon>
        <taxon>Metazoa</taxon>
        <taxon>Ecdysozoa</taxon>
        <taxon>Arthropoda</taxon>
        <taxon>Chelicerata</taxon>
        <taxon>Arachnida</taxon>
        <taxon>Acari</taxon>
        <taxon>Acariformes</taxon>
        <taxon>Sarcoptiformes</taxon>
        <taxon>Astigmata</taxon>
        <taxon>Psoroptidia</taxon>
        <taxon>Sarcoptoidea</taxon>
        <taxon>Sarcoptidae</taxon>
        <taxon>Sarcoptinae</taxon>
        <taxon>Sarcoptes</taxon>
    </lineage>
</organism>
<dbReference type="EMBL" id="JXLN01011633">
    <property type="protein sequence ID" value="KPM07535.1"/>
    <property type="molecule type" value="Genomic_DNA"/>
</dbReference>
<dbReference type="SUPFAM" id="SSF48371">
    <property type="entry name" value="ARM repeat"/>
    <property type="match status" value="3"/>
</dbReference>
<evidence type="ECO:0000256" key="3">
    <source>
        <dbReference type="ARBA" id="ARBA00022553"/>
    </source>
</evidence>
<keyword evidence="5" id="KW-0648">Protein biosynthesis</keyword>
<name>A0A132AAB5_SARSC</name>
<evidence type="ECO:0000256" key="4">
    <source>
        <dbReference type="ARBA" id="ARBA00022845"/>
    </source>
</evidence>
<reference evidence="7 8" key="1">
    <citation type="journal article" date="2015" name="Parasit. Vectors">
        <title>Draft genome of the scabies mite.</title>
        <authorList>
            <person name="Rider S.D.Jr."/>
            <person name="Morgan M.S."/>
            <person name="Arlian L.G."/>
        </authorList>
    </citation>
    <scope>NUCLEOTIDE SEQUENCE [LARGE SCALE GENOMIC DNA]</scope>
    <source>
        <strain evidence="7">Arlian Lab</strain>
    </source>
</reference>
<evidence type="ECO:0000313" key="8">
    <source>
        <dbReference type="Proteomes" id="UP000616769"/>
    </source>
</evidence>
<comment type="similarity">
    <text evidence="1">Belongs to the eukaryotic initiation factor 4G family.</text>
</comment>
<evidence type="ECO:0000256" key="5">
    <source>
        <dbReference type="ARBA" id="ARBA00022917"/>
    </source>
</evidence>
<dbReference type="SMART" id="SM00543">
    <property type="entry name" value="MIF4G"/>
    <property type="match status" value="1"/>
</dbReference>
<feature type="region of interest" description="Disordered" evidence="6">
    <location>
        <begin position="130"/>
        <end position="205"/>
    </location>
</feature>
<feature type="compositionally biased region" description="Low complexity" evidence="6">
    <location>
        <begin position="547"/>
        <end position="558"/>
    </location>
</feature>
<evidence type="ECO:0000256" key="6">
    <source>
        <dbReference type="SAM" id="MobiDB-lite"/>
    </source>
</evidence>
<dbReference type="AlphaFoldDB" id="A0A132AAB5"/>
<dbReference type="GO" id="GO:0006417">
    <property type="term" value="P:regulation of translation"/>
    <property type="evidence" value="ECO:0007669"/>
    <property type="project" value="UniProtKB-KW"/>
</dbReference>
<protein>
    <submittedName>
        <fullName evidence="7">Eukaryotic translation initiation factor 4 gamma-like protein</fullName>
    </submittedName>
</protein>
<dbReference type="InterPro" id="IPR003890">
    <property type="entry name" value="MIF4G-like_typ-3"/>
</dbReference>
<feature type="compositionally biased region" description="Low complexity" evidence="6">
    <location>
        <begin position="136"/>
        <end position="148"/>
    </location>
</feature>
<accession>A0A132AAB5</accession>
<feature type="compositionally biased region" description="Polar residues" evidence="6">
    <location>
        <begin position="559"/>
        <end position="590"/>
    </location>
</feature>
<keyword evidence="3" id="KW-0597">Phosphoprotein</keyword>
<comment type="caution">
    <text evidence="7">The sequence shown here is derived from an EMBL/GenBank/DDBJ whole genome shotgun (WGS) entry which is preliminary data.</text>
</comment>